<proteinExistence type="predicted"/>
<keyword evidence="2" id="KW-1185">Reference proteome</keyword>
<dbReference type="EMBL" id="KZ302008">
    <property type="protein sequence ID" value="PFH50238.1"/>
    <property type="molecule type" value="Genomic_DNA"/>
</dbReference>
<protein>
    <submittedName>
        <fullName evidence="1">Uncharacterized protein</fullName>
    </submittedName>
</protein>
<dbReference type="AlphaFoldDB" id="A0A2A9NJI2"/>
<accession>A0A2A9NJI2</accession>
<dbReference type="OrthoDB" id="3357985at2759"/>
<sequence>MPLIEDKLEQYLASSTLLTEDPLRIFAIAIPFAWEDVIKKAALNTLAKPLKDMVYVEELEHITGMDLCLLVDYRFRCVDAVSRVVKKLNKQYLFEHGLLNQNASKSGPTRRHNTIRSYVTESLRACPRGSSITQIDHNLQKRIETVLNTFEHHESGESKARAVFKLLRGLDSLAVGVDEAVSKVTLTIDRPNNSAISTVVDTAENRTTIP</sequence>
<reference evidence="1 2" key="1">
    <citation type="submission" date="2014-02" db="EMBL/GenBank/DDBJ databases">
        <title>Transposable element dynamics among asymbiotic and ectomycorrhizal Amanita fungi.</title>
        <authorList>
            <consortium name="DOE Joint Genome Institute"/>
            <person name="Hess J."/>
            <person name="Skrede I."/>
            <person name="Wolfe B."/>
            <person name="LaButti K."/>
            <person name="Ohm R.A."/>
            <person name="Grigoriev I.V."/>
            <person name="Pringle A."/>
        </authorList>
    </citation>
    <scope>NUCLEOTIDE SEQUENCE [LARGE SCALE GENOMIC DNA]</scope>
    <source>
        <strain evidence="1 2">SKay4041</strain>
    </source>
</reference>
<gene>
    <name evidence="1" type="ORF">AMATHDRAFT_4147</name>
</gene>
<dbReference type="Proteomes" id="UP000242287">
    <property type="component" value="Unassembled WGS sequence"/>
</dbReference>
<organism evidence="1 2">
    <name type="scientific">Amanita thiersii Skay4041</name>
    <dbReference type="NCBI Taxonomy" id="703135"/>
    <lineage>
        <taxon>Eukaryota</taxon>
        <taxon>Fungi</taxon>
        <taxon>Dikarya</taxon>
        <taxon>Basidiomycota</taxon>
        <taxon>Agaricomycotina</taxon>
        <taxon>Agaricomycetes</taxon>
        <taxon>Agaricomycetidae</taxon>
        <taxon>Agaricales</taxon>
        <taxon>Pluteineae</taxon>
        <taxon>Amanitaceae</taxon>
        <taxon>Amanita</taxon>
    </lineage>
</organism>
<evidence type="ECO:0000313" key="1">
    <source>
        <dbReference type="EMBL" id="PFH50238.1"/>
    </source>
</evidence>
<evidence type="ECO:0000313" key="2">
    <source>
        <dbReference type="Proteomes" id="UP000242287"/>
    </source>
</evidence>
<name>A0A2A9NJI2_9AGAR</name>